<keyword evidence="3" id="KW-0328">Glycosyltransferase</keyword>
<keyword evidence="11" id="KW-1185">Reference proteome</keyword>
<evidence type="ECO:0000256" key="4">
    <source>
        <dbReference type="ARBA" id="ARBA00022679"/>
    </source>
</evidence>
<keyword evidence="9" id="KW-0472">Membrane</keyword>
<evidence type="ECO:0000313" key="11">
    <source>
        <dbReference type="Proteomes" id="UP000274429"/>
    </source>
</evidence>
<keyword evidence="4" id="KW-0808">Transferase</keyword>
<dbReference type="Pfam" id="PF01762">
    <property type="entry name" value="Galactosyl_T"/>
    <property type="match status" value="1"/>
</dbReference>
<evidence type="ECO:0000256" key="8">
    <source>
        <dbReference type="ARBA" id="ARBA00023034"/>
    </source>
</evidence>
<evidence type="ECO:0000256" key="3">
    <source>
        <dbReference type="ARBA" id="ARBA00022676"/>
    </source>
</evidence>
<comment type="similarity">
    <text evidence="2">Belongs to the glycosyltransferase 31 family.</text>
</comment>
<reference evidence="12" key="1">
    <citation type="submission" date="2017-02" db="UniProtKB">
        <authorList>
            <consortium name="WormBaseParasite"/>
        </authorList>
    </citation>
    <scope>IDENTIFICATION</scope>
</reference>
<evidence type="ECO:0000256" key="2">
    <source>
        <dbReference type="ARBA" id="ARBA00008661"/>
    </source>
</evidence>
<dbReference type="WBParaSite" id="TTAC_0001071101-mRNA-1">
    <property type="protein sequence ID" value="TTAC_0001071101-mRNA-1"/>
    <property type="gene ID" value="TTAC_0001071101"/>
</dbReference>
<keyword evidence="8" id="KW-0333">Golgi apparatus</keyword>
<keyword evidence="5" id="KW-0812">Transmembrane</keyword>
<evidence type="ECO:0000313" key="10">
    <source>
        <dbReference type="EMBL" id="VDM35674.1"/>
    </source>
</evidence>
<organism evidence="12">
    <name type="scientific">Hydatigena taeniaeformis</name>
    <name type="common">Feline tapeworm</name>
    <name type="synonym">Taenia taeniaeformis</name>
    <dbReference type="NCBI Taxonomy" id="6205"/>
    <lineage>
        <taxon>Eukaryota</taxon>
        <taxon>Metazoa</taxon>
        <taxon>Spiralia</taxon>
        <taxon>Lophotrochozoa</taxon>
        <taxon>Platyhelminthes</taxon>
        <taxon>Cestoda</taxon>
        <taxon>Eucestoda</taxon>
        <taxon>Cyclophyllidea</taxon>
        <taxon>Taeniidae</taxon>
        <taxon>Hydatigera</taxon>
    </lineage>
</organism>
<dbReference type="AlphaFoldDB" id="A0A0R3XAY4"/>
<sequence length="133" mass="15351">MRDHDDLLVGDYEDSYYNPSLKMFHTFQWASRFCRPYNPTFVFLDDDYAVNVNNSMLQNNLYRPAPHNTNFISSPQLLLLLLLHSHIPPHVILPLYLSSTLLSSPFLFSHTFSFLSSASLRLSTLTFATFTLS</sequence>
<evidence type="ECO:0000256" key="9">
    <source>
        <dbReference type="ARBA" id="ARBA00023136"/>
    </source>
</evidence>
<proteinExistence type="inferred from homology"/>
<dbReference type="STRING" id="6205.A0A0R3XAY4"/>
<evidence type="ECO:0000313" key="12">
    <source>
        <dbReference type="WBParaSite" id="TTAC_0001071101-mRNA-1"/>
    </source>
</evidence>
<name>A0A0R3XAY4_HYDTA</name>
<accession>A0A0R3XAY4</accession>
<gene>
    <name evidence="10" type="ORF">TTAC_LOCUS10694</name>
</gene>
<keyword evidence="6" id="KW-0735">Signal-anchor</keyword>
<evidence type="ECO:0000256" key="7">
    <source>
        <dbReference type="ARBA" id="ARBA00022989"/>
    </source>
</evidence>
<dbReference type="EMBL" id="UYWX01022065">
    <property type="protein sequence ID" value="VDM35674.1"/>
    <property type="molecule type" value="Genomic_DNA"/>
</dbReference>
<reference evidence="10 11" key="2">
    <citation type="submission" date="2018-11" db="EMBL/GenBank/DDBJ databases">
        <authorList>
            <consortium name="Pathogen Informatics"/>
        </authorList>
    </citation>
    <scope>NUCLEOTIDE SEQUENCE [LARGE SCALE GENOMIC DNA]</scope>
</reference>
<evidence type="ECO:0000256" key="5">
    <source>
        <dbReference type="ARBA" id="ARBA00022692"/>
    </source>
</evidence>
<dbReference type="InterPro" id="IPR002659">
    <property type="entry name" value="Glyco_trans_31"/>
</dbReference>
<comment type="subcellular location">
    <subcellularLocation>
        <location evidence="1">Golgi apparatus membrane</location>
        <topology evidence="1">Single-pass type II membrane protein</topology>
    </subcellularLocation>
</comment>
<keyword evidence="7" id="KW-1133">Transmembrane helix</keyword>
<dbReference type="GO" id="GO:0000139">
    <property type="term" value="C:Golgi membrane"/>
    <property type="evidence" value="ECO:0007669"/>
    <property type="project" value="UniProtKB-SubCell"/>
</dbReference>
<dbReference type="OrthoDB" id="6381420at2759"/>
<protein>
    <submittedName>
        <fullName evidence="12">Hexosyltransferase</fullName>
    </submittedName>
</protein>
<dbReference type="GO" id="GO:0016758">
    <property type="term" value="F:hexosyltransferase activity"/>
    <property type="evidence" value="ECO:0007669"/>
    <property type="project" value="InterPro"/>
</dbReference>
<evidence type="ECO:0000256" key="6">
    <source>
        <dbReference type="ARBA" id="ARBA00022968"/>
    </source>
</evidence>
<evidence type="ECO:0000256" key="1">
    <source>
        <dbReference type="ARBA" id="ARBA00004323"/>
    </source>
</evidence>
<dbReference type="Proteomes" id="UP000274429">
    <property type="component" value="Unassembled WGS sequence"/>
</dbReference>